<feature type="transmembrane region" description="Helical" evidence="8">
    <location>
        <begin position="7"/>
        <end position="29"/>
    </location>
</feature>
<keyword evidence="6 8" id="KW-1133">Transmembrane helix</keyword>
<dbReference type="OrthoDB" id="9775035at2"/>
<comment type="subcellular location">
    <subcellularLocation>
        <location evidence="1">Cell membrane</location>
        <topology evidence="1">Multi-pass membrane protein</topology>
    </subcellularLocation>
</comment>
<name>A0A157RQ06_9BORD</name>
<dbReference type="GO" id="GO:0009103">
    <property type="term" value="P:lipopolysaccharide biosynthetic process"/>
    <property type="evidence" value="ECO:0007669"/>
    <property type="project" value="UniProtKB-ARBA"/>
</dbReference>
<feature type="transmembrane region" description="Helical" evidence="8">
    <location>
        <begin position="204"/>
        <end position="223"/>
    </location>
</feature>
<evidence type="ECO:0000256" key="5">
    <source>
        <dbReference type="ARBA" id="ARBA00022692"/>
    </source>
</evidence>
<keyword evidence="4 10" id="KW-0808">Transferase</keyword>
<evidence type="ECO:0000256" key="8">
    <source>
        <dbReference type="SAM" id="Phobius"/>
    </source>
</evidence>
<evidence type="ECO:0000256" key="6">
    <source>
        <dbReference type="ARBA" id="ARBA00022989"/>
    </source>
</evidence>
<dbReference type="EC" id="2.4.2.43" evidence="10"/>
<feature type="transmembrane region" description="Helical" evidence="8">
    <location>
        <begin position="115"/>
        <end position="143"/>
    </location>
</feature>
<feature type="transmembrane region" description="Helical" evidence="8">
    <location>
        <begin position="270"/>
        <end position="290"/>
    </location>
</feature>
<keyword evidence="2" id="KW-1003">Cell membrane</keyword>
<feature type="transmembrane region" description="Helical" evidence="8">
    <location>
        <begin position="335"/>
        <end position="350"/>
    </location>
</feature>
<reference evidence="10 11" key="1">
    <citation type="submission" date="2016-03" db="EMBL/GenBank/DDBJ databases">
        <authorList>
            <consortium name="Pathogen Informatics"/>
        </authorList>
    </citation>
    <scope>NUCLEOTIDE SEQUENCE [LARGE SCALE GENOMIC DNA]</scope>
    <source>
        <strain evidence="10 11">NCTC13364</strain>
    </source>
</reference>
<dbReference type="PANTHER" id="PTHR33908:SF3">
    <property type="entry name" value="UNDECAPRENYL PHOSPHATE-ALPHA-4-AMINO-4-DEOXY-L-ARABINOSE ARABINOSYL TRANSFERASE"/>
    <property type="match status" value="1"/>
</dbReference>
<feature type="transmembrane region" description="Helical" evidence="8">
    <location>
        <begin position="83"/>
        <end position="103"/>
    </location>
</feature>
<keyword evidence="3 10" id="KW-0328">Glycosyltransferase</keyword>
<dbReference type="Proteomes" id="UP000077037">
    <property type="component" value="Unassembled WGS sequence"/>
</dbReference>
<evidence type="ECO:0000259" key="9">
    <source>
        <dbReference type="Pfam" id="PF02366"/>
    </source>
</evidence>
<dbReference type="GO" id="GO:0004169">
    <property type="term" value="F:dolichyl-phosphate-mannose-protein mannosyltransferase activity"/>
    <property type="evidence" value="ECO:0007669"/>
    <property type="project" value="UniProtKB-EC"/>
</dbReference>
<evidence type="ECO:0000256" key="2">
    <source>
        <dbReference type="ARBA" id="ARBA00022475"/>
    </source>
</evidence>
<feature type="domain" description="ArnT-like N-terminal" evidence="9">
    <location>
        <begin position="32"/>
        <end position="236"/>
    </location>
</feature>
<dbReference type="GO" id="GO:0010041">
    <property type="term" value="P:response to iron(III) ion"/>
    <property type="evidence" value="ECO:0007669"/>
    <property type="project" value="TreeGrafter"/>
</dbReference>
<feature type="transmembrane region" description="Helical" evidence="8">
    <location>
        <begin position="163"/>
        <end position="192"/>
    </location>
</feature>
<proteinExistence type="predicted"/>
<sequence>MRVSSKVFWSVMGVAAVARLFSMAVLPLADTSEPRYAEVARLMAQSNDWITPWFEPGVPFWGKPPLAFWAQALSIKLFGVSELAVRLPAFLAMAALLAMVYCFARRVFGQPAARWSALVLATMLLPLLSAGAVLTDPFLAFAITLSMLSFISARRDGPWYQGLGFFLGLGLGMLAKGPLAVVLIGGVCAGWMLWQRNWRGPLRALPWALGIPLALMVAVPWYVAAEFKTPGFLQYFIVGEHFLRFVDSGWEGDLYGTAHARALGAIWLDWIGAAAPWSVLVIGAGVLALFRPAARQAVRVSLADGGRRFLLLWAVAAPALFTLSGNILWTYVLPSLPAVALLLGCGLAAWQPGRFVGLANRALLAGMLLVPSAAAVLSIQALGDPLHFKTEKGLVQAAAALRNADQTLYYVGERPFSARYYSEGAAVLLPWDTADLRPFCRGSGMLTAVRRDRPWPMLAAPGVTARAVYSSKRYTLYEIQGCAQ</sequence>
<dbReference type="EMBL" id="FKBS01000029">
    <property type="protein sequence ID" value="SAI59984.1"/>
    <property type="molecule type" value="Genomic_DNA"/>
</dbReference>
<keyword evidence="7 8" id="KW-0472">Membrane</keyword>
<dbReference type="InterPro" id="IPR050297">
    <property type="entry name" value="LipidA_mod_glycosyltrf_83"/>
</dbReference>
<evidence type="ECO:0000313" key="11">
    <source>
        <dbReference type="Proteomes" id="UP000077037"/>
    </source>
</evidence>
<dbReference type="AlphaFoldDB" id="A0A157RQ06"/>
<evidence type="ECO:0000313" key="10">
    <source>
        <dbReference type="EMBL" id="SAI59984.1"/>
    </source>
</evidence>
<keyword evidence="5 8" id="KW-0812">Transmembrane</keyword>
<evidence type="ECO:0000256" key="7">
    <source>
        <dbReference type="ARBA" id="ARBA00023136"/>
    </source>
</evidence>
<dbReference type="EC" id="2.4.1.109" evidence="10"/>
<evidence type="ECO:0000256" key="4">
    <source>
        <dbReference type="ARBA" id="ARBA00022679"/>
    </source>
</evidence>
<dbReference type="GO" id="GO:0103015">
    <property type="term" value="F:4-amino-4-deoxy-L-arabinose transferase activity"/>
    <property type="evidence" value="ECO:0007669"/>
    <property type="project" value="UniProtKB-EC"/>
</dbReference>
<feature type="transmembrane region" description="Helical" evidence="8">
    <location>
        <begin position="310"/>
        <end position="329"/>
    </location>
</feature>
<dbReference type="PANTHER" id="PTHR33908">
    <property type="entry name" value="MANNOSYLTRANSFERASE YKCB-RELATED"/>
    <property type="match status" value="1"/>
</dbReference>
<feature type="transmembrane region" description="Helical" evidence="8">
    <location>
        <begin position="362"/>
        <end position="382"/>
    </location>
</feature>
<dbReference type="RefSeq" id="WP_066421541.1">
    <property type="nucleotide sequence ID" value="NZ_FKBS01000029.1"/>
</dbReference>
<evidence type="ECO:0000256" key="1">
    <source>
        <dbReference type="ARBA" id="ARBA00004651"/>
    </source>
</evidence>
<organism evidence="10 11">
    <name type="scientific">Bordetella ansorpii</name>
    <dbReference type="NCBI Taxonomy" id="288768"/>
    <lineage>
        <taxon>Bacteria</taxon>
        <taxon>Pseudomonadati</taxon>
        <taxon>Pseudomonadota</taxon>
        <taxon>Betaproteobacteria</taxon>
        <taxon>Burkholderiales</taxon>
        <taxon>Alcaligenaceae</taxon>
        <taxon>Bordetella</taxon>
    </lineage>
</organism>
<dbReference type="GO" id="GO:0005886">
    <property type="term" value="C:plasma membrane"/>
    <property type="evidence" value="ECO:0007669"/>
    <property type="project" value="UniProtKB-SubCell"/>
</dbReference>
<dbReference type="InterPro" id="IPR003342">
    <property type="entry name" value="ArnT-like_N"/>
</dbReference>
<gene>
    <name evidence="10" type="primary">arnT_2</name>
    <name evidence="10" type="ORF">SAMEA1982600_05418</name>
</gene>
<accession>A0A157RQ06</accession>
<dbReference type="Pfam" id="PF02366">
    <property type="entry name" value="PMT"/>
    <property type="match status" value="1"/>
</dbReference>
<protein>
    <submittedName>
        <fullName evidence="10">Dolichyl-phosphate-mannose-protein mannosyltransferase</fullName>
        <ecNumber evidence="10">2.4.1.109</ecNumber>
        <ecNumber evidence="10">2.4.2.43</ecNumber>
    </submittedName>
</protein>
<evidence type="ECO:0000256" key="3">
    <source>
        <dbReference type="ARBA" id="ARBA00022676"/>
    </source>
</evidence>